<evidence type="ECO:0000256" key="4">
    <source>
        <dbReference type="ARBA" id="ARBA00022679"/>
    </source>
</evidence>
<feature type="site" description="Interaction with substrate tRNA" evidence="10">
    <location>
        <position position="128"/>
    </location>
</feature>
<dbReference type="PANTHER" id="PTHR11088">
    <property type="entry name" value="TRNA DIMETHYLALLYLTRANSFERASE"/>
    <property type="match status" value="1"/>
</dbReference>
<evidence type="ECO:0000313" key="14">
    <source>
        <dbReference type="EMBL" id="GEN64174.1"/>
    </source>
</evidence>
<feature type="binding site" evidence="10">
    <location>
        <begin position="17"/>
        <end position="22"/>
    </location>
    <ligand>
        <name>substrate</name>
    </ligand>
</feature>
<evidence type="ECO:0000256" key="10">
    <source>
        <dbReference type="HAMAP-Rule" id="MF_00185"/>
    </source>
</evidence>
<dbReference type="EC" id="2.5.1.75" evidence="10"/>
<keyword evidence="5 10" id="KW-0819">tRNA processing</keyword>
<evidence type="ECO:0000256" key="5">
    <source>
        <dbReference type="ARBA" id="ARBA00022694"/>
    </source>
</evidence>
<protein>
    <recommendedName>
        <fullName evidence="10">tRNA dimethylallyltransferase</fullName>
        <ecNumber evidence="10">2.5.1.75</ecNumber>
    </recommendedName>
    <alternativeName>
        <fullName evidence="10">Dimethylallyl diphosphate:tRNA dimethylallyltransferase</fullName>
        <shortName evidence="10">DMAPP:tRNA dimethylallyltransferase</shortName>
        <shortName evidence="10">DMATase</shortName>
    </alternativeName>
    <alternativeName>
        <fullName evidence="10">Isopentenyl-diphosphate:tRNA isopentenyltransferase</fullName>
        <shortName evidence="10">IPP transferase</shortName>
        <shortName evidence="10">IPPT</shortName>
        <shortName evidence="10">IPTase</shortName>
    </alternativeName>
</protein>
<proteinExistence type="inferred from homology"/>
<comment type="cofactor">
    <cofactor evidence="1 10">
        <name>Mg(2+)</name>
        <dbReference type="ChEBI" id="CHEBI:18420"/>
    </cofactor>
</comment>
<evidence type="ECO:0000256" key="6">
    <source>
        <dbReference type="ARBA" id="ARBA00022741"/>
    </source>
</evidence>
<dbReference type="Proteomes" id="UP000321746">
    <property type="component" value="Unassembled WGS sequence"/>
</dbReference>
<evidence type="ECO:0000256" key="13">
    <source>
        <dbReference type="RuleBase" id="RU003785"/>
    </source>
</evidence>
<evidence type="ECO:0000313" key="15">
    <source>
        <dbReference type="Proteomes" id="UP000321746"/>
    </source>
</evidence>
<keyword evidence="4 10" id="KW-0808">Transferase</keyword>
<dbReference type="PANTHER" id="PTHR11088:SF60">
    <property type="entry name" value="TRNA DIMETHYLALLYLTRANSFERASE"/>
    <property type="match status" value="1"/>
</dbReference>
<evidence type="ECO:0000256" key="7">
    <source>
        <dbReference type="ARBA" id="ARBA00022840"/>
    </source>
</evidence>
<evidence type="ECO:0000256" key="2">
    <source>
        <dbReference type="ARBA" id="ARBA00003213"/>
    </source>
</evidence>
<dbReference type="GO" id="GO:0005524">
    <property type="term" value="F:ATP binding"/>
    <property type="evidence" value="ECO:0007669"/>
    <property type="project" value="UniProtKB-UniRule"/>
</dbReference>
<dbReference type="AlphaFoldDB" id="A0A511XMK9"/>
<sequence length="328" mass="35957">MDQGRDRQIALIVAGPTCSGKSALALTLGERFGGTVINADSMQVYRELRILTARPSPEEERQLPHRLYGISPAVKARSVAWWRQQALVTMDEAWQAGRLPILCGGTGMYLRALTDGLAEVPDPGQEARAEARQFSADPAALHARLTEADPETAAALKPADTQRLARAWEVWRGTGHGLAWWRAQPGLPAAPCRFIAVRLAPDRAELRQAIAARFSNMIARGAVDEVRALLEPGLDSALPAMRAHGVPEIAAALRGEITLAQATEQAVLATGRYTKRQTTWFGHHPLATENDTVIFENRITSSEQYMERKYDKIISFVHERIDAARSGA</sequence>
<feature type="region of interest" description="Interaction with substrate tRNA" evidence="10">
    <location>
        <begin position="40"/>
        <end position="43"/>
    </location>
</feature>
<dbReference type="NCBIfam" id="TIGR00174">
    <property type="entry name" value="miaA"/>
    <property type="match status" value="1"/>
</dbReference>
<reference evidence="14 15" key="1">
    <citation type="submission" date="2019-07" db="EMBL/GenBank/DDBJ databases">
        <title>Whole genome shotgun sequence of Acetobacter oeni NBRC 105207.</title>
        <authorList>
            <person name="Hosoyama A."/>
            <person name="Uohara A."/>
            <person name="Ohji S."/>
            <person name="Ichikawa N."/>
        </authorList>
    </citation>
    <scope>NUCLEOTIDE SEQUENCE [LARGE SCALE GENOMIC DNA]</scope>
    <source>
        <strain evidence="14 15">NBRC 105207</strain>
    </source>
</reference>
<keyword evidence="15" id="KW-1185">Reference proteome</keyword>
<comment type="subunit">
    <text evidence="10">Monomer.</text>
</comment>
<dbReference type="RefSeq" id="WP_146890142.1">
    <property type="nucleotide sequence ID" value="NZ_BJYG01000035.1"/>
</dbReference>
<dbReference type="HAMAP" id="MF_00185">
    <property type="entry name" value="IPP_trans"/>
    <property type="match status" value="1"/>
</dbReference>
<dbReference type="GO" id="GO:0006400">
    <property type="term" value="P:tRNA modification"/>
    <property type="evidence" value="ECO:0007669"/>
    <property type="project" value="TreeGrafter"/>
</dbReference>
<keyword evidence="7 10" id="KW-0067">ATP-binding</keyword>
<dbReference type="GO" id="GO:0052381">
    <property type="term" value="F:tRNA dimethylallyltransferase activity"/>
    <property type="evidence" value="ECO:0007669"/>
    <property type="project" value="UniProtKB-UniRule"/>
</dbReference>
<dbReference type="EMBL" id="BJYG01000035">
    <property type="protein sequence ID" value="GEN64174.1"/>
    <property type="molecule type" value="Genomic_DNA"/>
</dbReference>
<dbReference type="InterPro" id="IPR018022">
    <property type="entry name" value="IPT"/>
</dbReference>
<evidence type="ECO:0000256" key="9">
    <source>
        <dbReference type="ARBA" id="ARBA00049563"/>
    </source>
</evidence>
<comment type="similarity">
    <text evidence="3 10 13">Belongs to the IPP transferase family.</text>
</comment>
<dbReference type="OrthoDB" id="9776390at2"/>
<dbReference type="SUPFAM" id="SSF52540">
    <property type="entry name" value="P-loop containing nucleoside triphosphate hydrolases"/>
    <property type="match status" value="1"/>
</dbReference>
<dbReference type="Gene3D" id="3.40.50.300">
    <property type="entry name" value="P-loop containing nucleotide triphosphate hydrolases"/>
    <property type="match status" value="1"/>
</dbReference>
<dbReference type="Gene3D" id="1.10.20.140">
    <property type="match status" value="1"/>
</dbReference>
<gene>
    <name evidence="10 14" type="primary">miaA</name>
    <name evidence="14" type="ORF">AOE01nite_23980</name>
</gene>
<evidence type="ECO:0000256" key="8">
    <source>
        <dbReference type="ARBA" id="ARBA00022842"/>
    </source>
</evidence>
<keyword evidence="8 10" id="KW-0460">Magnesium</keyword>
<evidence type="ECO:0000256" key="3">
    <source>
        <dbReference type="ARBA" id="ARBA00005842"/>
    </source>
</evidence>
<comment type="function">
    <text evidence="2 10 12">Catalyzes the transfer of a dimethylallyl group onto the adenine at position 37 in tRNAs that read codons beginning with uridine, leading to the formation of N6-(dimethylallyl)adenosine (i(6)A).</text>
</comment>
<evidence type="ECO:0000256" key="12">
    <source>
        <dbReference type="RuleBase" id="RU003784"/>
    </source>
</evidence>
<evidence type="ECO:0000256" key="1">
    <source>
        <dbReference type="ARBA" id="ARBA00001946"/>
    </source>
</evidence>
<organism evidence="14 15">
    <name type="scientific">Acetobacter oeni</name>
    <dbReference type="NCBI Taxonomy" id="304077"/>
    <lineage>
        <taxon>Bacteria</taxon>
        <taxon>Pseudomonadati</taxon>
        <taxon>Pseudomonadota</taxon>
        <taxon>Alphaproteobacteria</taxon>
        <taxon>Acetobacterales</taxon>
        <taxon>Acetobacteraceae</taxon>
        <taxon>Acetobacter</taxon>
    </lineage>
</organism>
<dbReference type="Pfam" id="PF01715">
    <property type="entry name" value="IPPT"/>
    <property type="match status" value="1"/>
</dbReference>
<name>A0A511XMK9_9PROT</name>
<comment type="caution">
    <text evidence="14">The sequence shown here is derived from an EMBL/GenBank/DDBJ whole genome shotgun (WGS) entry which is preliminary data.</text>
</comment>
<dbReference type="InterPro" id="IPR039657">
    <property type="entry name" value="Dimethylallyltransferase"/>
</dbReference>
<evidence type="ECO:0000256" key="11">
    <source>
        <dbReference type="RuleBase" id="RU003783"/>
    </source>
</evidence>
<feature type="site" description="Interaction with substrate tRNA" evidence="10">
    <location>
        <position position="106"/>
    </location>
</feature>
<accession>A0A511XMK9</accession>
<feature type="region of interest" description="Interaction with substrate tRNA" evidence="10">
    <location>
        <begin position="162"/>
        <end position="166"/>
    </location>
</feature>
<dbReference type="InterPro" id="IPR027417">
    <property type="entry name" value="P-loop_NTPase"/>
</dbReference>
<keyword evidence="6 10" id="KW-0547">Nucleotide-binding</keyword>
<comment type="caution">
    <text evidence="10">Lacks conserved residue(s) required for the propagation of feature annotation.</text>
</comment>
<comment type="catalytic activity">
    <reaction evidence="9 10 11">
        <text>adenosine(37) in tRNA + dimethylallyl diphosphate = N(6)-dimethylallyladenosine(37) in tRNA + diphosphate</text>
        <dbReference type="Rhea" id="RHEA:26482"/>
        <dbReference type="Rhea" id="RHEA-COMP:10162"/>
        <dbReference type="Rhea" id="RHEA-COMP:10375"/>
        <dbReference type="ChEBI" id="CHEBI:33019"/>
        <dbReference type="ChEBI" id="CHEBI:57623"/>
        <dbReference type="ChEBI" id="CHEBI:74411"/>
        <dbReference type="ChEBI" id="CHEBI:74415"/>
        <dbReference type="EC" id="2.5.1.75"/>
    </reaction>
</comment>
<feature type="binding site" evidence="10">
    <location>
        <begin position="15"/>
        <end position="22"/>
    </location>
    <ligand>
        <name>ATP</name>
        <dbReference type="ChEBI" id="CHEBI:30616"/>
    </ligand>
</feature>